<keyword evidence="7" id="KW-0812">Transmembrane</keyword>
<keyword evidence="4" id="KW-0723">Serine/threonine-protein kinase</keyword>
<evidence type="ECO:0000256" key="13">
    <source>
        <dbReference type="ARBA" id="ARBA00022840"/>
    </source>
</evidence>
<gene>
    <name evidence="22" type="ORF">PYX00_000374</name>
</gene>
<evidence type="ECO:0000256" key="9">
    <source>
        <dbReference type="ARBA" id="ARBA00022741"/>
    </source>
</evidence>
<dbReference type="GO" id="GO:0070059">
    <property type="term" value="P:intrinsic apoptotic signaling pathway in response to endoplasmic reticulum stress"/>
    <property type="evidence" value="ECO:0007669"/>
    <property type="project" value="TreeGrafter"/>
</dbReference>
<dbReference type="GO" id="GO:0010468">
    <property type="term" value="P:regulation of gene expression"/>
    <property type="evidence" value="ECO:0007669"/>
    <property type="project" value="UniProtKB-ARBA"/>
</dbReference>
<evidence type="ECO:0000256" key="12">
    <source>
        <dbReference type="ARBA" id="ARBA00022824"/>
    </source>
</evidence>
<dbReference type="SUPFAM" id="SSF50998">
    <property type="entry name" value="Quinoprotein alcohol dehydrogenase-like"/>
    <property type="match status" value="1"/>
</dbReference>
<comment type="subcellular location">
    <subcellularLocation>
        <location evidence="2">Endoplasmic reticulum membrane</location>
        <topology evidence="2">Single-pass type I membrane protein</topology>
    </subcellularLocation>
</comment>
<evidence type="ECO:0000256" key="5">
    <source>
        <dbReference type="ARBA" id="ARBA00022553"/>
    </source>
</evidence>
<dbReference type="Gene3D" id="1.20.1440.180">
    <property type="entry name" value="KEN domain"/>
    <property type="match status" value="1"/>
</dbReference>
<dbReference type="GO" id="GO:0004674">
    <property type="term" value="F:protein serine/threonine kinase activity"/>
    <property type="evidence" value="ECO:0007669"/>
    <property type="project" value="UniProtKB-KW"/>
</dbReference>
<evidence type="ECO:0000256" key="1">
    <source>
        <dbReference type="ARBA" id="ARBA00001946"/>
    </source>
</evidence>
<dbReference type="Pfam" id="PF00069">
    <property type="entry name" value="Pkinase"/>
    <property type="match status" value="1"/>
</dbReference>
<evidence type="ECO:0000256" key="16">
    <source>
        <dbReference type="ARBA" id="ARBA00023268"/>
    </source>
</evidence>
<dbReference type="PANTHER" id="PTHR13954">
    <property type="entry name" value="IRE1-RELATED"/>
    <property type="match status" value="1"/>
</dbReference>
<protein>
    <recommendedName>
        <fullName evidence="3">non-specific serine/threonine protein kinase</fullName>
        <ecNumber evidence="3">2.7.11.1</ecNumber>
    </recommendedName>
</protein>
<dbReference type="Pfam" id="PF06479">
    <property type="entry name" value="Ribonuc_2-5A"/>
    <property type="match status" value="1"/>
</dbReference>
<dbReference type="InterPro" id="IPR015943">
    <property type="entry name" value="WD40/YVTN_repeat-like_dom_sf"/>
</dbReference>
<dbReference type="GO" id="GO:0036498">
    <property type="term" value="P:IRE1-mediated unfolded protein response"/>
    <property type="evidence" value="ECO:0007669"/>
    <property type="project" value="TreeGrafter"/>
</dbReference>
<dbReference type="FunFam" id="3.30.200.20:FF:000077">
    <property type="entry name" value="Putative Serine/threonine-protein kinase/endoribonuclease IRE1"/>
    <property type="match status" value="1"/>
</dbReference>
<dbReference type="Gene3D" id="1.10.510.10">
    <property type="entry name" value="Transferase(Phosphotransferase) domain 1"/>
    <property type="match status" value="1"/>
</dbReference>
<dbReference type="InterPro" id="IPR011047">
    <property type="entry name" value="Quinoprotein_ADH-like_sf"/>
</dbReference>
<dbReference type="PROSITE" id="PS51392">
    <property type="entry name" value="KEN"/>
    <property type="match status" value="1"/>
</dbReference>
<evidence type="ECO:0000256" key="11">
    <source>
        <dbReference type="ARBA" id="ARBA00022801"/>
    </source>
</evidence>
<feature type="domain" description="Protein kinase" evidence="20">
    <location>
        <begin position="539"/>
        <end position="794"/>
    </location>
</feature>
<dbReference type="FunFam" id="1.20.1440.180:FF:000001">
    <property type="entry name" value="Serine/threonine-protein kinase/endoribonuclease IRE1"/>
    <property type="match status" value="1"/>
</dbReference>
<keyword evidence="12" id="KW-0256">Endoplasmic reticulum</keyword>
<dbReference type="Gene3D" id="2.130.10.10">
    <property type="entry name" value="YVTN repeat-like/Quinoprotein amine dehydrogenase"/>
    <property type="match status" value="1"/>
</dbReference>
<evidence type="ECO:0000256" key="15">
    <source>
        <dbReference type="ARBA" id="ARBA00023136"/>
    </source>
</evidence>
<dbReference type="GO" id="GO:0080090">
    <property type="term" value="P:regulation of primary metabolic process"/>
    <property type="evidence" value="ECO:0007669"/>
    <property type="project" value="UniProtKB-ARBA"/>
</dbReference>
<dbReference type="AlphaFoldDB" id="A0AAW2I9Q8"/>
<dbReference type="SMART" id="SM00220">
    <property type="entry name" value="S_TKc"/>
    <property type="match status" value="1"/>
</dbReference>
<keyword evidence="13" id="KW-0067">ATP-binding</keyword>
<comment type="caution">
    <text evidence="22">The sequence shown here is derived from an EMBL/GenBank/DDBJ whole genome shotgun (WGS) entry which is preliminary data.</text>
</comment>
<feature type="signal peptide" evidence="19">
    <location>
        <begin position="1"/>
        <end position="19"/>
    </location>
</feature>
<comment type="catalytic activity">
    <reaction evidence="17">
        <text>L-threonyl-[protein] + ATP = O-phospho-L-threonyl-[protein] + ADP + H(+)</text>
        <dbReference type="Rhea" id="RHEA:46608"/>
        <dbReference type="Rhea" id="RHEA-COMP:11060"/>
        <dbReference type="Rhea" id="RHEA-COMP:11605"/>
        <dbReference type="ChEBI" id="CHEBI:15378"/>
        <dbReference type="ChEBI" id="CHEBI:30013"/>
        <dbReference type="ChEBI" id="CHEBI:30616"/>
        <dbReference type="ChEBI" id="CHEBI:61977"/>
        <dbReference type="ChEBI" id="CHEBI:456216"/>
        <dbReference type="EC" id="2.7.11.1"/>
    </reaction>
</comment>
<dbReference type="CDD" id="cd13982">
    <property type="entry name" value="STKc_IRE1"/>
    <property type="match status" value="1"/>
</dbReference>
<dbReference type="GO" id="GO:0004521">
    <property type="term" value="F:RNA endonuclease activity"/>
    <property type="evidence" value="ECO:0007669"/>
    <property type="project" value="InterPro"/>
</dbReference>
<accession>A0AAW2I9Q8</accession>
<evidence type="ECO:0000256" key="7">
    <source>
        <dbReference type="ARBA" id="ARBA00022692"/>
    </source>
</evidence>
<proteinExistence type="predicted"/>
<feature type="chain" id="PRO_5043621104" description="non-specific serine/threonine protein kinase" evidence="19">
    <location>
        <begin position="20"/>
        <end position="1077"/>
    </location>
</feature>
<dbReference type="GO" id="GO:0006397">
    <property type="term" value="P:mRNA processing"/>
    <property type="evidence" value="ECO:0007669"/>
    <property type="project" value="InterPro"/>
</dbReference>
<evidence type="ECO:0000256" key="8">
    <source>
        <dbReference type="ARBA" id="ARBA00022729"/>
    </source>
</evidence>
<dbReference type="InterPro" id="IPR000719">
    <property type="entry name" value="Prot_kinase_dom"/>
</dbReference>
<evidence type="ECO:0000256" key="14">
    <source>
        <dbReference type="ARBA" id="ARBA00022989"/>
    </source>
</evidence>
<evidence type="ECO:0000313" key="22">
    <source>
        <dbReference type="EMBL" id="KAL0278601.1"/>
    </source>
</evidence>
<dbReference type="GO" id="GO:1990604">
    <property type="term" value="C:IRE1-TRAF2-ASK1 complex"/>
    <property type="evidence" value="ECO:0007669"/>
    <property type="project" value="TreeGrafter"/>
</dbReference>
<sequence length="1077" mass="124081">MRFLFSFALIFAYAHVHLSLEESPTDLLKDDEAQLLLLSTLDGTVICVERKTGHIRWKLKDEPVIRLPLKGQNVPVPLFLPDPKDGSLYVLGSTDREAVKKLPFTIPQLVASSPCRSTDGIIYTGKKLDTWFSVNPQNGSKKTFLSFDSADFSCPREGPESIFIGRTEYNLVMMDSAKKEKTWNVTFYDYTSYSMDPENIKNYDYIHFTGSSSGRIMTLHRDTDSLLWQLDLDSPVIAIYLLEARGLLNVPFTNVAESTLDQLISEINKKKDSKFGIDFKTSDLKLFPTLYIGEYLHGLYALPSLADQNTAAIAFEERGPLLLEGPVDGEKAPALVEVNTQEKFKIISRKYPARIPTLKEISKENENQDDRALSFIYLGHYKVPNVNNYVALQIEGRSDMKKIIPNNTEGSADGKKHVSVQTERKFSSIKLSCLQLYEVIMEVLSLKNISPQQMTRIGRILWDILNFTILQQENLEIKITITILIIFVLTMAWHFNKQMKDIQQLSQSSKQSESSGSIRITAIPEDIGFGAIQIGKIKLNTSEVLGKGCEGTFVFKGEFDARSVAVKRILPECFHFADREVELLRESDQHENVIRYFCMEQDKQFRYLALELCAATLQEYVEEKFVPENITPMDILYQATCGLQHLHSLNIVHRDIKPNNVLLSMPNMNGQVHAMISDFGLCKKLKFGRSSFSRRSGIIGTDGWIAPEMLTGEMRTTCSVDIFSMGCVYYYVLTKGKHPFGDTLHRQANIITGNYHLNGFEETNELAAFLIERMIDIKPSSRPLTEAVLKHPLFWNEPKILAFFQDVSDRIEKEDAASSVLKSLESRSGNVIRGDWRIHVDEEVAQDLRKYRNYRGDSVRDLLRAVRNKKHHYRELSEEAQKNLGEIPLKFVHYWTSRFPLLLIHTWLAMQCVKNELIFNDYYDSGYQYPQLPKRCLSEDFSNLFEDRILQANGFIGKDVLKQRVKANSKLSKMENWRDDNVLDKFMDTPLNYGNPWYQDWLRSDCTDDSAFKRWRDSERRIDSAAIFPEEATPEICDHFRRKLGFQKTKPNISRIFSRKEDQRNHSLRNRRRRLRF</sequence>
<organism evidence="22">
    <name type="scientific">Menopon gallinae</name>
    <name type="common">poultry shaft louse</name>
    <dbReference type="NCBI Taxonomy" id="328185"/>
    <lineage>
        <taxon>Eukaryota</taxon>
        <taxon>Metazoa</taxon>
        <taxon>Ecdysozoa</taxon>
        <taxon>Arthropoda</taxon>
        <taxon>Hexapoda</taxon>
        <taxon>Insecta</taxon>
        <taxon>Pterygota</taxon>
        <taxon>Neoptera</taxon>
        <taxon>Paraneoptera</taxon>
        <taxon>Psocodea</taxon>
        <taxon>Troctomorpha</taxon>
        <taxon>Phthiraptera</taxon>
        <taxon>Amblycera</taxon>
        <taxon>Menoponidae</taxon>
        <taxon>Menopon</taxon>
    </lineage>
</organism>
<dbReference type="Gene3D" id="3.30.200.20">
    <property type="entry name" value="Phosphorylase Kinase, domain 1"/>
    <property type="match status" value="1"/>
</dbReference>
<dbReference type="SUPFAM" id="SSF56112">
    <property type="entry name" value="Protein kinase-like (PK-like)"/>
    <property type="match status" value="1"/>
</dbReference>
<evidence type="ECO:0000256" key="18">
    <source>
        <dbReference type="ARBA" id="ARBA00048679"/>
    </source>
</evidence>
<dbReference type="PROSITE" id="PS00108">
    <property type="entry name" value="PROTEIN_KINASE_ST"/>
    <property type="match status" value="1"/>
</dbReference>
<dbReference type="InterPro" id="IPR010513">
    <property type="entry name" value="KEN_dom"/>
</dbReference>
<keyword evidence="5" id="KW-0597">Phosphoprotein</keyword>
<dbReference type="InterPro" id="IPR045133">
    <property type="entry name" value="IRE1/2-like"/>
</dbReference>
<dbReference type="InterPro" id="IPR011009">
    <property type="entry name" value="Kinase-like_dom_sf"/>
</dbReference>
<keyword evidence="11" id="KW-0378">Hydrolase</keyword>
<dbReference type="GO" id="GO:0016787">
    <property type="term" value="F:hydrolase activity"/>
    <property type="evidence" value="ECO:0007669"/>
    <property type="project" value="UniProtKB-KW"/>
</dbReference>
<evidence type="ECO:0000256" key="3">
    <source>
        <dbReference type="ARBA" id="ARBA00012513"/>
    </source>
</evidence>
<reference evidence="22" key="1">
    <citation type="journal article" date="2024" name="Gigascience">
        <title>Chromosome-level genome of the poultry shaft louse Menopon gallinae provides insight into the host-switching and adaptive evolution of parasitic lice.</title>
        <authorList>
            <person name="Xu Y."/>
            <person name="Ma L."/>
            <person name="Liu S."/>
            <person name="Liang Y."/>
            <person name="Liu Q."/>
            <person name="He Z."/>
            <person name="Tian L."/>
            <person name="Duan Y."/>
            <person name="Cai W."/>
            <person name="Li H."/>
            <person name="Song F."/>
        </authorList>
    </citation>
    <scope>NUCLEOTIDE SEQUENCE</scope>
    <source>
        <strain evidence="22">Cailab_2023a</strain>
    </source>
</reference>
<keyword evidence="15" id="KW-0472">Membrane</keyword>
<dbReference type="InterPro" id="IPR018391">
    <property type="entry name" value="PQQ_b-propeller_rpt"/>
</dbReference>
<dbReference type="SMART" id="SM00564">
    <property type="entry name" value="PQQ"/>
    <property type="match status" value="5"/>
</dbReference>
<dbReference type="InterPro" id="IPR038357">
    <property type="entry name" value="KEN_sf"/>
</dbReference>
<evidence type="ECO:0000256" key="4">
    <source>
        <dbReference type="ARBA" id="ARBA00022527"/>
    </source>
</evidence>
<keyword evidence="6" id="KW-0808">Transferase</keyword>
<dbReference type="GO" id="GO:0005524">
    <property type="term" value="F:ATP binding"/>
    <property type="evidence" value="ECO:0007669"/>
    <property type="project" value="UniProtKB-KW"/>
</dbReference>
<name>A0AAW2I9Q8_9NEOP</name>
<evidence type="ECO:0000256" key="2">
    <source>
        <dbReference type="ARBA" id="ARBA00004115"/>
    </source>
</evidence>
<evidence type="ECO:0000256" key="10">
    <source>
        <dbReference type="ARBA" id="ARBA00022777"/>
    </source>
</evidence>
<comment type="cofactor">
    <cofactor evidence="1">
        <name>Mg(2+)</name>
        <dbReference type="ChEBI" id="CHEBI:18420"/>
    </cofactor>
</comment>
<feature type="domain" description="KEN" evidence="21">
    <location>
        <begin position="797"/>
        <end position="925"/>
    </location>
</feature>
<evidence type="ECO:0000256" key="19">
    <source>
        <dbReference type="SAM" id="SignalP"/>
    </source>
</evidence>
<dbReference type="PANTHER" id="PTHR13954:SF6">
    <property type="entry name" value="NON-SPECIFIC SERINE_THREONINE PROTEIN KINASE"/>
    <property type="match status" value="1"/>
</dbReference>
<keyword evidence="8 19" id="KW-0732">Signal</keyword>
<evidence type="ECO:0000259" key="20">
    <source>
        <dbReference type="PROSITE" id="PS50011"/>
    </source>
</evidence>
<evidence type="ECO:0000256" key="17">
    <source>
        <dbReference type="ARBA" id="ARBA00047899"/>
    </source>
</evidence>
<dbReference type="CDD" id="cd10422">
    <property type="entry name" value="RNase_Ire1"/>
    <property type="match status" value="1"/>
</dbReference>
<dbReference type="SMART" id="SM00580">
    <property type="entry name" value="PUG"/>
    <property type="match status" value="1"/>
</dbReference>
<dbReference type="CDD" id="cd09769">
    <property type="entry name" value="Luminal_IRE1"/>
    <property type="match status" value="1"/>
</dbReference>
<keyword evidence="16" id="KW-0511">Multifunctional enzyme</keyword>
<dbReference type="EC" id="2.7.11.1" evidence="3"/>
<evidence type="ECO:0000259" key="21">
    <source>
        <dbReference type="PROSITE" id="PS51392"/>
    </source>
</evidence>
<dbReference type="GO" id="GO:0051082">
    <property type="term" value="F:unfolded protein binding"/>
    <property type="evidence" value="ECO:0007669"/>
    <property type="project" value="TreeGrafter"/>
</dbReference>
<comment type="catalytic activity">
    <reaction evidence="18">
        <text>L-seryl-[protein] + ATP = O-phospho-L-seryl-[protein] + ADP + H(+)</text>
        <dbReference type="Rhea" id="RHEA:17989"/>
        <dbReference type="Rhea" id="RHEA-COMP:9863"/>
        <dbReference type="Rhea" id="RHEA-COMP:11604"/>
        <dbReference type="ChEBI" id="CHEBI:15378"/>
        <dbReference type="ChEBI" id="CHEBI:29999"/>
        <dbReference type="ChEBI" id="CHEBI:30616"/>
        <dbReference type="ChEBI" id="CHEBI:83421"/>
        <dbReference type="ChEBI" id="CHEBI:456216"/>
        <dbReference type="EC" id="2.7.11.1"/>
    </reaction>
</comment>
<keyword evidence="10" id="KW-0418">Kinase</keyword>
<dbReference type="PROSITE" id="PS50011">
    <property type="entry name" value="PROTEIN_KINASE_DOM"/>
    <property type="match status" value="1"/>
</dbReference>
<keyword evidence="9" id="KW-0547">Nucleotide-binding</keyword>
<dbReference type="EMBL" id="JARGDH010000001">
    <property type="protein sequence ID" value="KAL0278601.1"/>
    <property type="molecule type" value="Genomic_DNA"/>
</dbReference>
<keyword evidence="14" id="KW-1133">Transmembrane helix</keyword>
<evidence type="ECO:0000256" key="6">
    <source>
        <dbReference type="ARBA" id="ARBA00022679"/>
    </source>
</evidence>
<dbReference type="InterPro" id="IPR008271">
    <property type="entry name" value="Ser/Thr_kinase_AS"/>
</dbReference>